<protein>
    <submittedName>
        <fullName evidence="2">PilZ domain-containing protein</fullName>
    </submittedName>
</protein>
<name>A0A4P6P1W0_9GAMM</name>
<dbReference type="KEGG" id="lsd:EMK97_04705"/>
<sequence>MSEKTLEQKLEQYHEFFAIADNFTINLHELTNNKPLSYEEFLATMPLPFKMASEVTTIDQAALRPIQSLSNTASQLVEFLNHQSEKINLLISYILSQQDEPEHRFQGLEFGGGGVMFSAETAFELGQLLEMKIFLLDENCAVYCIGEVIDISQSQALFHHKAIFHFIREDDRETLVRTSLHKQSKQLQRLAQQRDKESKAP</sequence>
<accession>A0A4P6P1W0</accession>
<evidence type="ECO:0000313" key="3">
    <source>
        <dbReference type="Proteomes" id="UP000290244"/>
    </source>
</evidence>
<gene>
    <name evidence="2" type="ORF">EMK97_04705</name>
</gene>
<dbReference type="AlphaFoldDB" id="A0A4P6P1W0"/>
<evidence type="ECO:0000313" key="2">
    <source>
        <dbReference type="EMBL" id="QBG35073.1"/>
    </source>
</evidence>
<dbReference type="RefSeq" id="WP_130599894.1">
    <property type="nucleotide sequence ID" value="NZ_CP034759.1"/>
</dbReference>
<keyword evidence="3" id="KW-1185">Reference proteome</keyword>
<dbReference type="OrthoDB" id="5890620at2"/>
<evidence type="ECO:0000259" key="1">
    <source>
        <dbReference type="Pfam" id="PF07238"/>
    </source>
</evidence>
<proteinExistence type="predicted"/>
<dbReference type="EMBL" id="CP034759">
    <property type="protein sequence ID" value="QBG35073.1"/>
    <property type="molecule type" value="Genomic_DNA"/>
</dbReference>
<dbReference type="InterPro" id="IPR009875">
    <property type="entry name" value="PilZ_domain"/>
</dbReference>
<reference evidence="2 3" key="1">
    <citation type="submission" date="2018-12" db="EMBL/GenBank/DDBJ databases">
        <title>Complete genome of Litorilituus sediminis.</title>
        <authorList>
            <person name="Liu A."/>
            <person name="Rong J."/>
        </authorList>
    </citation>
    <scope>NUCLEOTIDE SEQUENCE [LARGE SCALE GENOMIC DNA]</scope>
    <source>
        <strain evidence="2 3">JCM 17549</strain>
    </source>
</reference>
<dbReference type="Pfam" id="PF07238">
    <property type="entry name" value="PilZ"/>
    <property type="match status" value="1"/>
</dbReference>
<organism evidence="2 3">
    <name type="scientific">Litorilituus sediminis</name>
    <dbReference type="NCBI Taxonomy" id="718192"/>
    <lineage>
        <taxon>Bacteria</taxon>
        <taxon>Pseudomonadati</taxon>
        <taxon>Pseudomonadota</taxon>
        <taxon>Gammaproteobacteria</taxon>
        <taxon>Alteromonadales</taxon>
        <taxon>Colwelliaceae</taxon>
        <taxon>Litorilituus</taxon>
    </lineage>
</organism>
<dbReference type="GO" id="GO:0035438">
    <property type="term" value="F:cyclic-di-GMP binding"/>
    <property type="evidence" value="ECO:0007669"/>
    <property type="project" value="InterPro"/>
</dbReference>
<feature type="domain" description="PilZ" evidence="1">
    <location>
        <begin position="85"/>
        <end position="177"/>
    </location>
</feature>
<dbReference type="Proteomes" id="UP000290244">
    <property type="component" value="Chromosome"/>
</dbReference>